<evidence type="ECO:0000256" key="3">
    <source>
        <dbReference type="ARBA" id="ARBA00022989"/>
    </source>
</evidence>
<keyword evidence="2 5" id="KW-0812">Transmembrane</keyword>
<name>K6Z1J5_9ALTE</name>
<evidence type="ECO:0000256" key="1">
    <source>
        <dbReference type="ARBA" id="ARBA00004127"/>
    </source>
</evidence>
<evidence type="ECO:0000256" key="2">
    <source>
        <dbReference type="ARBA" id="ARBA00022692"/>
    </source>
</evidence>
<dbReference type="STRING" id="493475.GARC_0328"/>
<keyword evidence="7" id="KW-1185">Reference proteome</keyword>
<keyword evidence="4 5" id="KW-0472">Membrane</keyword>
<comment type="caution">
    <text evidence="6">The sequence shown here is derived from an EMBL/GenBank/DDBJ whole genome shotgun (WGS) entry which is preliminary data.</text>
</comment>
<feature type="transmembrane region" description="Helical" evidence="5">
    <location>
        <begin position="140"/>
        <end position="158"/>
    </location>
</feature>
<feature type="transmembrane region" description="Helical" evidence="5">
    <location>
        <begin position="170"/>
        <end position="188"/>
    </location>
</feature>
<organism evidence="6 7">
    <name type="scientific">Paraglaciecola arctica BSs20135</name>
    <dbReference type="NCBI Taxonomy" id="493475"/>
    <lineage>
        <taxon>Bacteria</taxon>
        <taxon>Pseudomonadati</taxon>
        <taxon>Pseudomonadota</taxon>
        <taxon>Gammaproteobacteria</taxon>
        <taxon>Alteromonadales</taxon>
        <taxon>Alteromonadaceae</taxon>
        <taxon>Paraglaciecola</taxon>
    </lineage>
</organism>
<feature type="transmembrane region" description="Helical" evidence="5">
    <location>
        <begin position="20"/>
        <end position="40"/>
    </location>
</feature>
<dbReference type="RefSeq" id="WP_007616053.1">
    <property type="nucleotide sequence ID" value="NZ_BAEO01000006.1"/>
</dbReference>
<dbReference type="AlphaFoldDB" id="K6Z1J5"/>
<sequence>MDIKDLISLTHSQGIIRRYFIVNGFDGALTMLGLILGFLFSDPTDIDNIINVCIGAAIALCVSGISSAYVSESAERQYVLTKLEQSMITDLSQTSHAHAARTVPIIIALVNGLAPFVISLLILLPLWLFKSGMVLPISPLLMSVLIAMTIIFLLGVFLSRVSGISWWRSGLRTLLVGILTAVLIFVFVGY</sequence>
<evidence type="ECO:0000313" key="6">
    <source>
        <dbReference type="EMBL" id="GAC17310.1"/>
    </source>
</evidence>
<reference evidence="6 7" key="1">
    <citation type="journal article" date="2017" name="Antonie Van Leeuwenhoek">
        <title>Rhizobium rhizosphaerae sp. nov., a novel species isolated from rice rhizosphere.</title>
        <authorList>
            <person name="Zhao J.J."/>
            <person name="Zhang J."/>
            <person name="Zhang R.J."/>
            <person name="Zhang C.W."/>
            <person name="Yin H.Q."/>
            <person name="Zhang X.X."/>
        </authorList>
    </citation>
    <scope>NUCLEOTIDE SEQUENCE [LARGE SCALE GENOMIC DNA]</scope>
    <source>
        <strain evidence="6 7">BSs20135</strain>
    </source>
</reference>
<dbReference type="EMBL" id="BAEO01000006">
    <property type="protein sequence ID" value="GAC17310.1"/>
    <property type="molecule type" value="Genomic_DNA"/>
</dbReference>
<dbReference type="eggNOG" id="COG1814">
    <property type="taxonomic scope" value="Bacteria"/>
</dbReference>
<gene>
    <name evidence="6" type="ORF">GARC_0328</name>
</gene>
<evidence type="ECO:0000313" key="7">
    <source>
        <dbReference type="Proteomes" id="UP000006327"/>
    </source>
</evidence>
<evidence type="ECO:0000256" key="4">
    <source>
        <dbReference type="ARBA" id="ARBA00023136"/>
    </source>
</evidence>
<proteinExistence type="predicted"/>
<accession>K6Z1J5</accession>
<evidence type="ECO:0000256" key="5">
    <source>
        <dbReference type="SAM" id="Phobius"/>
    </source>
</evidence>
<dbReference type="InterPro" id="IPR008217">
    <property type="entry name" value="Ccc1_fam"/>
</dbReference>
<evidence type="ECO:0008006" key="8">
    <source>
        <dbReference type="Google" id="ProtNLM"/>
    </source>
</evidence>
<dbReference type="GO" id="GO:0005384">
    <property type="term" value="F:manganese ion transmembrane transporter activity"/>
    <property type="evidence" value="ECO:0007669"/>
    <property type="project" value="InterPro"/>
</dbReference>
<protein>
    <recommendedName>
        <fullName evidence="8">Integral membrane protein</fullName>
    </recommendedName>
</protein>
<dbReference type="Pfam" id="PF01988">
    <property type="entry name" value="VIT1"/>
    <property type="match status" value="1"/>
</dbReference>
<dbReference type="GO" id="GO:0030026">
    <property type="term" value="P:intracellular manganese ion homeostasis"/>
    <property type="evidence" value="ECO:0007669"/>
    <property type="project" value="InterPro"/>
</dbReference>
<feature type="transmembrane region" description="Helical" evidence="5">
    <location>
        <begin position="46"/>
        <end position="70"/>
    </location>
</feature>
<keyword evidence="3 5" id="KW-1133">Transmembrane helix</keyword>
<feature type="transmembrane region" description="Helical" evidence="5">
    <location>
        <begin position="105"/>
        <end position="128"/>
    </location>
</feature>
<dbReference type="GO" id="GO:0012505">
    <property type="term" value="C:endomembrane system"/>
    <property type="evidence" value="ECO:0007669"/>
    <property type="project" value="UniProtKB-SubCell"/>
</dbReference>
<comment type="subcellular location">
    <subcellularLocation>
        <location evidence="1">Endomembrane system</location>
        <topology evidence="1">Multi-pass membrane protein</topology>
    </subcellularLocation>
</comment>
<dbReference type="Proteomes" id="UP000006327">
    <property type="component" value="Unassembled WGS sequence"/>
</dbReference>